<dbReference type="STRING" id="1109443.G4TJB3"/>
<dbReference type="SMART" id="SM00356">
    <property type="entry name" value="ZnF_C3H1"/>
    <property type="match status" value="2"/>
</dbReference>
<feature type="compositionally biased region" description="Basic and acidic residues" evidence="5">
    <location>
        <begin position="599"/>
        <end position="619"/>
    </location>
</feature>
<feature type="compositionally biased region" description="Polar residues" evidence="5">
    <location>
        <begin position="642"/>
        <end position="653"/>
    </location>
</feature>
<feature type="compositionally biased region" description="Basic and acidic residues" evidence="5">
    <location>
        <begin position="405"/>
        <end position="422"/>
    </location>
</feature>
<evidence type="ECO:0000313" key="9">
    <source>
        <dbReference type="Proteomes" id="UP000007148"/>
    </source>
</evidence>
<keyword evidence="2 4" id="KW-0863">Zinc-finger</keyword>
<dbReference type="Pfam" id="PF00642">
    <property type="entry name" value="zf-CCCH"/>
    <property type="match status" value="1"/>
</dbReference>
<feature type="region of interest" description="Disordered" evidence="5">
    <location>
        <begin position="405"/>
        <end position="427"/>
    </location>
</feature>
<evidence type="ECO:0000259" key="7">
    <source>
        <dbReference type="PROSITE" id="PS50828"/>
    </source>
</evidence>
<dbReference type="SMART" id="SM01162">
    <property type="entry name" value="DUF1771"/>
    <property type="match status" value="1"/>
</dbReference>
<dbReference type="InterPro" id="IPR036855">
    <property type="entry name" value="Znf_CCCH_sf"/>
</dbReference>
<reference evidence="8 9" key="1">
    <citation type="journal article" date="2011" name="PLoS Pathog.">
        <title>Endophytic Life Strategies Decoded by Genome and Transcriptome Analyses of the Mutualistic Root Symbiont Piriformospora indica.</title>
        <authorList>
            <person name="Zuccaro A."/>
            <person name="Lahrmann U."/>
            <person name="Guldener U."/>
            <person name="Langen G."/>
            <person name="Pfiffi S."/>
            <person name="Biedenkopf D."/>
            <person name="Wong P."/>
            <person name="Samans B."/>
            <person name="Grimm C."/>
            <person name="Basiewicz M."/>
            <person name="Murat C."/>
            <person name="Martin F."/>
            <person name="Kogel K.H."/>
        </authorList>
    </citation>
    <scope>NUCLEOTIDE SEQUENCE [LARGE SCALE GENOMIC DNA]</scope>
    <source>
        <strain evidence="8 9">DSM 11827</strain>
    </source>
</reference>
<feature type="zinc finger region" description="C3H1-type" evidence="4">
    <location>
        <begin position="546"/>
        <end position="573"/>
    </location>
</feature>
<name>G4TJB3_SERID</name>
<dbReference type="Gene3D" id="4.10.1000.10">
    <property type="entry name" value="Zinc finger, CCCH-type"/>
    <property type="match status" value="1"/>
</dbReference>
<dbReference type="Pfam" id="PF14608">
    <property type="entry name" value="zf-CCCH_2"/>
    <property type="match status" value="1"/>
</dbReference>
<feature type="domain" description="Smr" evidence="7">
    <location>
        <begin position="842"/>
        <end position="923"/>
    </location>
</feature>
<evidence type="ECO:0000256" key="1">
    <source>
        <dbReference type="ARBA" id="ARBA00022723"/>
    </source>
</evidence>
<organism evidence="8 9">
    <name type="scientific">Serendipita indica (strain DSM 11827)</name>
    <name type="common">Root endophyte fungus</name>
    <name type="synonym">Piriformospora indica</name>
    <dbReference type="NCBI Taxonomy" id="1109443"/>
    <lineage>
        <taxon>Eukaryota</taxon>
        <taxon>Fungi</taxon>
        <taxon>Dikarya</taxon>
        <taxon>Basidiomycota</taxon>
        <taxon>Agaricomycotina</taxon>
        <taxon>Agaricomycetes</taxon>
        <taxon>Sebacinales</taxon>
        <taxon>Serendipitaceae</taxon>
        <taxon>Serendipita</taxon>
    </lineage>
</organism>
<feature type="compositionally biased region" description="Basic and acidic residues" evidence="5">
    <location>
        <begin position="630"/>
        <end position="640"/>
    </location>
</feature>
<feature type="region of interest" description="Disordered" evidence="5">
    <location>
        <begin position="296"/>
        <end position="390"/>
    </location>
</feature>
<dbReference type="InParanoid" id="G4TJB3"/>
<feature type="region of interest" description="Disordered" evidence="5">
    <location>
        <begin position="1"/>
        <end position="57"/>
    </location>
</feature>
<accession>G4TJB3</accession>
<feature type="domain" description="C3H1-type" evidence="6">
    <location>
        <begin position="546"/>
        <end position="573"/>
    </location>
</feature>
<dbReference type="PANTHER" id="PTHR46651:SF1">
    <property type="entry name" value="SMALL MUTS RELATED FAMILY PROTEIN"/>
    <property type="match status" value="1"/>
</dbReference>
<feature type="zinc finger region" description="C3H1-type" evidence="4">
    <location>
        <begin position="522"/>
        <end position="545"/>
    </location>
</feature>
<feature type="region of interest" description="Disordered" evidence="5">
    <location>
        <begin position="472"/>
        <end position="493"/>
    </location>
</feature>
<feature type="region of interest" description="Disordered" evidence="5">
    <location>
        <begin position="591"/>
        <end position="672"/>
    </location>
</feature>
<dbReference type="Pfam" id="PF08590">
    <property type="entry name" value="DUF1771"/>
    <property type="match status" value="1"/>
</dbReference>
<feature type="compositionally biased region" description="Polar residues" evidence="5">
    <location>
        <begin position="1"/>
        <end position="14"/>
    </location>
</feature>
<feature type="compositionally biased region" description="Polar residues" evidence="5">
    <location>
        <begin position="244"/>
        <end position="270"/>
    </location>
</feature>
<sequence>MSSVLTTVQKTQIVVSAHSDDEEPDPERRQTKGQPSSPLNTTSTSAARGSELSPLSHKYPHTRSCLLGIIREYRLDSDADNDETESLLHQFVTFLKDDNPEELRNTLKASIELSEDAADQCILDLMHAHRDDLNQAPLTVLHAAKRPISRTYGVSTGSAPSSPKPIQLAFRRPHTPVTSPLVSNLHSNATSYITAQGVTASPTSSPTLPHAAVLNLAAASPSSSPLSSPRFLNAKEFKPVRQMSLGSTPSTPSQDVWSSNVPPSSLTRTSSNLAVAPPLVLTPRSATPVSAAVAIPSRPGSSLAAPSRPPFDDEDDDEFSPFSKPKPILYKGSAGQAHPSSEGTGGTSEKSASSPSNSYSRPMSNDDEHYSSGLSNDNHRIYAYNPEDGDDSAWLRREYRPFRPSDRQYDRDQERKMEKDAVDPSIPEGMTPLDVLVSVFGSTMAPAELEHLLAQHSWNFEDTMQFLIERGPNARPHTPNGGEFPNGRSGNYEERPSTFVGRQVHGKGNFPYGPGPPVRQMSRPGRVCRYFLAGECLRADCRFSHDLDRALCRFWLRNACAKGENCEFMHRLPPNMVSPGPSQPHQPPFVVNPNANGRMRFDRSPSRFDDDGDRLRASQEEEFPALGTTPEERDREKFGDRSTMSRQGSYNDPSRSRFATAVKKPTQSGPAPLIVTGAKFAVTPSADDSLVDSPVSASVITPRPSPRFKLHPSTLLPTLPTGDSLNKLYMTYRERPLQLQAARNACLARAADAWRRNDGAGAKRFSRDANDLNVKMAGEAREAAGRLVKERTRLLVQEVVAKRPGGGAGRLIGSGLGVVLGVASGDGAAKVESDEMRTEVAIDLHGLHAAEGVDYLEEFILSLETERFLGLTYVIVGEEKHTGTQDPSRGASKLRLAPAIKEWLHRWGYPWNEWNGVICVDCLTHY</sequence>
<evidence type="ECO:0000256" key="5">
    <source>
        <dbReference type="SAM" id="MobiDB-lite"/>
    </source>
</evidence>
<dbReference type="PROSITE" id="PS50828">
    <property type="entry name" value="SMR"/>
    <property type="match status" value="1"/>
</dbReference>
<dbReference type="HOGENOM" id="CLU_014934_0_0_1"/>
<protein>
    <submittedName>
        <fullName evidence="8">Uncharacterized protein</fullName>
    </submittedName>
</protein>
<dbReference type="OMA" id="YMAYRSR"/>
<keyword evidence="9" id="KW-1185">Reference proteome</keyword>
<feature type="region of interest" description="Disordered" evidence="5">
    <location>
        <begin position="243"/>
        <end position="270"/>
    </location>
</feature>
<evidence type="ECO:0000313" key="8">
    <source>
        <dbReference type="EMBL" id="CCA71406.1"/>
    </source>
</evidence>
<dbReference type="InterPro" id="IPR036063">
    <property type="entry name" value="Smr_dom_sf"/>
</dbReference>
<dbReference type="InterPro" id="IPR000571">
    <property type="entry name" value="Znf_CCCH"/>
</dbReference>
<comment type="caution">
    <text evidence="8">The sequence shown here is derived from an EMBL/GenBank/DDBJ whole genome shotgun (WGS) entry which is preliminary data.</text>
</comment>
<dbReference type="SUPFAM" id="SSF90229">
    <property type="entry name" value="CCCH zinc finger"/>
    <property type="match status" value="1"/>
</dbReference>
<gene>
    <name evidence="8" type="ORF">PIIN_05346</name>
</gene>
<proteinExistence type="predicted"/>
<dbReference type="GO" id="GO:0008270">
    <property type="term" value="F:zinc ion binding"/>
    <property type="evidence" value="ECO:0007669"/>
    <property type="project" value="UniProtKB-KW"/>
</dbReference>
<dbReference type="PROSITE" id="PS50103">
    <property type="entry name" value="ZF_C3H1"/>
    <property type="match status" value="2"/>
</dbReference>
<evidence type="ECO:0000256" key="4">
    <source>
        <dbReference type="PROSITE-ProRule" id="PRU00723"/>
    </source>
</evidence>
<dbReference type="Gene3D" id="3.30.1370.110">
    <property type="match status" value="1"/>
</dbReference>
<dbReference type="OrthoDB" id="3247158at2759"/>
<evidence type="ECO:0000259" key="6">
    <source>
        <dbReference type="PROSITE" id="PS50103"/>
    </source>
</evidence>
<dbReference type="eggNOG" id="KOG1040">
    <property type="taxonomic scope" value="Eukaryota"/>
</dbReference>
<dbReference type="PANTHER" id="PTHR46651">
    <property type="entry name" value="POLYADENYLATE-BINDING PROTEIN-INTERACTING PROTEIN 7"/>
    <property type="match status" value="1"/>
</dbReference>
<dbReference type="SUPFAM" id="SSF160443">
    <property type="entry name" value="SMR domain-like"/>
    <property type="match status" value="1"/>
</dbReference>
<feature type="domain" description="C3H1-type" evidence="6">
    <location>
        <begin position="522"/>
        <end position="545"/>
    </location>
</feature>
<keyword evidence="3 4" id="KW-0862">Zinc</keyword>
<dbReference type="Proteomes" id="UP000007148">
    <property type="component" value="Unassembled WGS sequence"/>
</dbReference>
<feature type="compositionally biased region" description="Polar residues" evidence="5">
    <location>
        <begin position="32"/>
        <end position="47"/>
    </location>
</feature>
<dbReference type="EMBL" id="CAFZ01000118">
    <property type="protein sequence ID" value="CCA71406.1"/>
    <property type="molecule type" value="Genomic_DNA"/>
</dbReference>
<dbReference type="InterPro" id="IPR053242">
    <property type="entry name" value="PAM2-like_domain"/>
</dbReference>
<dbReference type="InterPro" id="IPR013899">
    <property type="entry name" value="DUF1771"/>
</dbReference>
<feature type="compositionally biased region" description="Low complexity" evidence="5">
    <location>
        <begin position="347"/>
        <end position="363"/>
    </location>
</feature>
<evidence type="ECO:0000256" key="2">
    <source>
        <dbReference type="ARBA" id="ARBA00022771"/>
    </source>
</evidence>
<dbReference type="InterPro" id="IPR002625">
    <property type="entry name" value="Smr_dom"/>
</dbReference>
<dbReference type="AlphaFoldDB" id="G4TJB3"/>
<keyword evidence="1 4" id="KW-0479">Metal-binding</keyword>
<evidence type="ECO:0000256" key="3">
    <source>
        <dbReference type="ARBA" id="ARBA00022833"/>
    </source>
</evidence>